<evidence type="ECO:0000259" key="4">
    <source>
        <dbReference type="PROSITE" id="PS50885"/>
    </source>
</evidence>
<dbReference type="InterPro" id="IPR029787">
    <property type="entry name" value="Nucleotide_cyclase"/>
</dbReference>
<accession>A0ABT9FXU8</accession>
<dbReference type="CDD" id="cd00130">
    <property type="entry name" value="PAS"/>
    <property type="match status" value="1"/>
</dbReference>
<comment type="caution">
    <text evidence="6">The sequence shown here is derived from an EMBL/GenBank/DDBJ whole genome shotgun (WGS) entry which is preliminary data.</text>
</comment>
<dbReference type="NCBIfam" id="TIGR00254">
    <property type="entry name" value="GGDEF"/>
    <property type="match status" value="1"/>
</dbReference>
<feature type="domain" description="GGDEF" evidence="5">
    <location>
        <begin position="651"/>
        <end position="785"/>
    </location>
</feature>
<feature type="transmembrane region" description="Helical" evidence="1">
    <location>
        <begin position="294"/>
        <end position="315"/>
    </location>
</feature>
<protein>
    <submittedName>
        <fullName evidence="6">EAL domain-containing protein</fullName>
    </submittedName>
</protein>
<dbReference type="InterPro" id="IPR001610">
    <property type="entry name" value="PAC"/>
</dbReference>
<name>A0ABT9FXU8_LEPDI</name>
<dbReference type="PROSITE" id="PS50887">
    <property type="entry name" value="GGDEF"/>
    <property type="match status" value="1"/>
</dbReference>
<dbReference type="InterPro" id="IPR000160">
    <property type="entry name" value="GGDEF_dom"/>
</dbReference>
<dbReference type="SUPFAM" id="SSF141868">
    <property type="entry name" value="EAL domain-like"/>
    <property type="match status" value="1"/>
</dbReference>
<feature type="domain" description="HAMP" evidence="4">
    <location>
        <begin position="316"/>
        <end position="369"/>
    </location>
</feature>
<dbReference type="InterPro" id="IPR013656">
    <property type="entry name" value="PAS_4"/>
</dbReference>
<dbReference type="PROSITE" id="PS50113">
    <property type="entry name" value="PAC"/>
    <property type="match status" value="1"/>
</dbReference>
<dbReference type="SMART" id="SM00086">
    <property type="entry name" value="PAC"/>
    <property type="match status" value="1"/>
</dbReference>
<dbReference type="SUPFAM" id="SSF55785">
    <property type="entry name" value="PYP-like sensor domain (PAS domain)"/>
    <property type="match status" value="1"/>
</dbReference>
<keyword evidence="1" id="KW-0472">Membrane</keyword>
<dbReference type="SMART" id="SM00091">
    <property type="entry name" value="PAS"/>
    <property type="match status" value="2"/>
</dbReference>
<feature type="domain" description="EAL" evidence="3">
    <location>
        <begin position="794"/>
        <end position="1060"/>
    </location>
</feature>
<proteinExistence type="predicted"/>
<dbReference type="Proteomes" id="UP001235760">
    <property type="component" value="Unassembled WGS sequence"/>
</dbReference>
<dbReference type="EMBL" id="JAUZEE010000001">
    <property type="protein sequence ID" value="MDP4299053.1"/>
    <property type="molecule type" value="Genomic_DNA"/>
</dbReference>
<dbReference type="InterPro" id="IPR035965">
    <property type="entry name" value="PAS-like_dom_sf"/>
</dbReference>
<dbReference type="Gene3D" id="3.20.20.450">
    <property type="entry name" value="EAL domain"/>
    <property type="match status" value="1"/>
</dbReference>
<evidence type="ECO:0000313" key="6">
    <source>
        <dbReference type="EMBL" id="MDP4299053.1"/>
    </source>
</evidence>
<keyword evidence="7" id="KW-1185">Reference proteome</keyword>
<dbReference type="PANTHER" id="PTHR44757">
    <property type="entry name" value="DIGUANYLATE CYCLASE DGCP"/>
    <property type="match status" value="1"/>
</dbReference>
<dbReference type="InterPro" id="IPR043128">
    <property type="entry name" value="Rev_trsase/Diguanyl_cyclase"/>
</dbReference>
<keyword evidence="1" id="KW-1133">Transmembrane helix</keyword>
<dbReference type="Pfam" id="PF08448">
    <property type="entry name" value="PAS_4"/>
    <property type="match status" value="1"/>
</dbReference>
<dbReference type="SUPFAM" id="SSF158472">
    <property type="entry name" value="HAMP domain-like"/>
    <property type="match status" value="1"/>
</dbReference>
<dbReference type="CDD" id="cd01949">
    <property type="entry name" value="GGDEF"/>
    <property type="match status" value="1"/>
</dbReference>
<dbReference type="SMART" id="SM00267">
    <property type="entry name" value="GGDEF"/>
    <property type="match status" value="1"/>
</dbReference>
<dbReference type="CDD" id="cd06225">
    <property type="entry name" value="HAMP"/>
    <property type="match status" value="1"/>
</dbReference>
<dbReference type="PROSITE" id="PS50885">
    <property type="entry name" value="HAMP"/>
    <property type="match status" value="1"/>
</dbReference>
<dbReference type="InterPro" id="IPR000700">
    <property type="entry name" value="PAS-assoc_C"/>
</dbReference>
<dbReference type="Pfam" id="PF00990">
    <property type="entry name" value="GGDEF"/>
    <property type="match status" value="1"/>
</dbReference>
<evidence type="ECO:0000313" key="7">
    <source>
        <dbReference type="Proteomes" id="UP001235760"/>
    </source>
</evidence>
<dbReference type="RefSeq" id="WP_305747625.1">
    <property type="nucleotide sequence ID" value="NZ_JAUZEE010000001.1"/>
</dbReference>
<dbReference type="CDD" id="cd01948">
    <property type="entry name" value="EAL"/>
    <property type="match status" value="1"/>
</dbReference>
<reference evidence="6 7" key="1">
    <citation type="submission" date="2023-08" db="EMBL/GenBank/DDBJ databases">
        <authorList>
            <person name="Roldan D.M."/>
            <person name="Menes R.J."/>
        </authorList>
    </citation>
    <scope>NUCLEOTIDE SEQUENCE [LARGE SCALE GENOMIC DNA]</scope>
    <source>
        <strain evidence="6 7">CCM 2812</strain>
    </source>
</reference>
<dbReference type="InterPro" id="IPR003660">
    <property type="entry name" value="HAMP_dom"/>
</dbReference>
<feature type="domain" description="PAC" evidence="2">
    <location>
        <begin position="567"/>
        <end position="619"/>
    </location>
</feature>
<dbReference type="InterPro" id="IPR052155">
    <property type="entry name" value="Biofilm_reg_signaling"/>
</dbReference>
<dbReference type="SMART" id="SM00052">
    <property type="entry name" value="EAL"/>
    <property type="match status" value="1"/>
</dbReference>
<evidence type="ECO:0000259" key="5">
    <source>
        <dbReference type="PROSITE" id="PS50887"/>
    </source>
</evidence>
<dbReference type="Gene3D" id="6.10.340.10">
    <property type="match status" value="1"/>
</dbReference>
<evidence type="ECO:0000259" key="2">
    <source>
        <dbReference type="PROSITE" id="PS50113"/>
    </source>
</evidence>
<dbReference type="PROSITE" id="PS50883">
    <property type="entry name" value="EAL"/>
    <property type="match status" value="1"/>
</dbReference>
<dbReference type="InterPro" id="IPR001633">
    <property type="entry name" value="EAL_dom"/>
</dbReference>
<evidence type="ECO:0000256" key="1">
    <source>
        <dbReference type="SAM" id="Phobius"/>
    </source>
</evidence>
<dbReference type="InterPro" id="IPR000014">
    <property type="entry name" value="PAS"/>
</dbReference>
<feature type="transmembrane region" description="Helical" evidence="1">
    <location>
        <begin position="20"/>
        <end position="38"/>
    </location>
</feature>
<evidence type="ECO:0000259" key="3">
    <source>
        <dbReference type="PROSITE" id="PS50883"/>
    </source>
</evidence>
<dbReference type="SMART" id="SM00304">
    <property type="entry name" value="HAMP"/>
    <property type="match status" value="1"/>
</dbReference>
<dbReference type="Pfam" id="PF00672">
    <property type="entry name" value="HAMP"/>
    <property type="match status" value="1"/>
</dbReference>
<dbReference type="PANTHER" id="PTHR44757:SF2">
    <property type="entry name" value="BIOFILM ARCHITECTURE MAINTENANCE PROTEIN MBAA"/>
    <property type="match status" value="1"/>
</dbReference>
<dbReference type="InterPro" id="IPR035919">
    <property type="entry name" value="EAL_sf"/>
</dbReference>
<dbReference type="NCBIfam" id="TIGR00229">
    <property type="entry name" value="sensory_box"/>
    <property type="match status" value="1"/>
</dbReference>
<dbReference type="SUPFAM" id="SSF55073">
    <property type="entry name" value="Nucleotide cyclase"/>
    <property type="match status" value="1"/>
</dbReference>
<dbReference type="Gene3D" id="3.30.70.270">
    <property type="match status" value="1"/>
</dbReference>
<organism evidence="6 7">
    <name type="scientific">Leptothrix discophora</name>
    <dbReference type="NCBI Taxonomy" id="89"/>
    <lineage>
        <taxon>Bacteria</taxon>
        <taxon>Pseudomonadati</taxon>
        <taxon>Pseudomonadota</taxon>
        <taxon>Betaproteobacteria</taxon>
        <taxon>Burkholderiales</taxon>
        <taxon>Sphaerotilaceae</taxon>
        <taxon>Leptothrix</taxon>
    </lineage>
</organism>
<gene>
    <name evidence="6" type="ORF">Q8X39_00260</name>
</gene>
<dbReference type="Pfam" id="PF00563">
    <property type="entry name" value="EAL"/>
    <property type="match status" value="1"/>
</dbReference>
<keyword evidence="1" id="KW-0812">Transmembrane</keyword>
<sequence length="1082" mass="118810">MLTLLARLVGRLTVGRKLMLIYLLDLSSVFYVAGFLINEKYLAIDFARKELVGSAYVAVVADALVDVAGAAPPAQLALHLARLEAASARHDATMRSTDAAGLFGAALRSRAEPELLPGVPPPTAGQTLELGRDLLTRLGNQSNLILDPDLDSYYTMSIVVLRMPELLDVVHGIVERPSMGRGADLLSTYLVLEGRLDAVRKGLRTDHDEAYAAGTAQLVGELRPVHLALEGRIEAFRVQARAWVDAGMTDTGRPAMLASRDALLAALDQAWQNDLAALDGLLQRRIDALFGRMWLHLGTALFLLLCIFGLVSFVAGQIARPLRRLSDLADTVRHTGDLDVRVKWHSRDEIGRLIDAFHDMLGQLDGERERQKEMAARERAAEAQRSLLETLPVALLVTAVPGHEVLHANTPARAWIGDGDDDPWARCLDAGVRARFFQGLHDRDAVDEFEVHWRAPHDTAWAVLSARRMTFQGRDAVLTALAPINHLKQLEQRLELWAKVFETSGEGIFIVDAERQRLLTANRALTHGTGHDLIDLIGSDPAELFCGEQAARTWQGVARVLRQRGSWQGEVRIGRRGGGDFPAWLLASTVRDRAGDVSHWVCTTIDITDRKESERRIRFLAEHDVLTELPNRALCRERLRLAIQQAGRTGQKVGVLFIDLDRFKNINDSLGHHMGDGLLRSVAQRLTEAVRAGDTVSRLGGDEFVVVLNGVADVDELGHVVEHRLIPLVRRPHAVQGAELHVSCSVGVSVFPDDGNDLDELMRLADVAMYQAKAEGRDGAHFYTPELNQRAQQRLQIETQLRHAVAAGELSLHYQPRMAVDGVGVMGMEALLRWHSAVLGPVGPDRFVPIAEETGLIVEIGNWVIDTACAQIAQWRAAGVPGMATEPGREGAQPLTVSVNLSAVQLSAPDLLERLAEALRQHAIPPGQLEIEITESTLMDHAEVHLRTLHAIRQLGIRLAIDDFGTGYSSLNYLNRFPIDLLKIDRSFVRDMLDDPRDLAIVKAIIGLGHTLDLRVVAEGVERELEAQALRAAGCDELQGYHYARPMPAPALADWLVGRTALTACTARTDRQPAEPLSAASA</sequence>
<dbReference type="Gene3D" id="3.30.450.20">
    <property type="entry name" value="PAS domain"/>
    <property type="match status" value="1"/>
</dbReference>